<proteinExistence type="predicted"/>
<feature type="compositionally biased region" description="Basic residues" evidence="1">
    <location>
        <begin position="94"/>
        <end position="111"/>
    </location>
</feature>
<feature type="region of interest" description="Disordered" evidence="1">
    <location>
        <begin position="17"/>
        <end position="37"/>
    </location>
</feature>
<protein>
    <submittedName>
        <fullName evidence="2">Uncharacterized protein</fullName>
    </submittedName>
</protein>
<dbReference type="EMBL" id="QPFP01000033">
    <property type="protein sequence ID" value="TEB28384.1"/>
    <property type="molecule type" value="Genomic_DNA"/>
</dbReference>
<evidence type="ECO:0000256" key="1">
    <source>
        <dbReference type="SAM" id="MobiDB-lite"/>
    </source>
</evidence>
<accession>A0A4Y7T347</accession>
<dbReference type="AlphaFoldDB" id="A0A4Y7T347"/>
<sequence>MLTEVLETSLVRLVTTAPSMNRGADPPLSRSPSYRAGYRSNTRYRPLMMKSPTETVKHGLSVDLNKRAEAIPISLSIQRQRLRASPSAVLHSHTSTKTKTKTKNTSHGGKKGKFYVGYKKPLLLLQASSFTPRVLVSSSKKLRHEYMSALQGTD</sequence>
<comment type="caution">
    <text evidence="2">The sequence shown here is derived from an EMBL/GenBank/DDBJ whole genome shotgun (WGS) entry which is preliminary data.</text>
</comment>
<evidence type="ECO:0000313" key="3">
    <source>
        <dbReference type="Proteomes" id="UP000298030"/>
    </source>
</evidence>
<feature type="region of interest" description="Disordered" evidence="1">
    <location>
        <begin position="82"/>
        <end position="111"/>
    </location>
</feature>
<reference evidence="2 3" key="1">
    <citation type="journal article" date="2019" name="Nat. Ecol. Evol.">
        <title>Megaphylogeny resolves global patterns of mushroom evolution.</title>
        <authorList>
            <person name="Varga T."/>
            <person name="Krizsan K."/>
            <person name="Foldi C."/>
            <person name="Dima B."/>
            <person name="Sanchez-Garcia M."/>
            <person name="Sanchez-Ramirez S."/>
            <person name="Szollosi G.J."/>
            <person name="Szarkandi J.G."/>
            <person name="Papp V."/>
            <person name="Albert L."/>
            <person name="Andreopoulos W."/>
            <person name="Angelini C."/>
            <person name="Antonin V."/>
            <person name="Barry K.W."/>
            <person name="Bougher N.L."/>
            <person name="Buchanan P."/>
            <person name="Buyck B."/>
            <person name="Bense V."/>
            <person name="Catcheside P."/>
            <person name="Chovatia M."/>
            <person name="Cooper J."/>
            <person name="Damon W."/>
            <person name="Desjardin D."/>
            <person name="Finy P."/>
            <person name="Geml J."/>
            <person name="Haridas S."/>
            <person name="Hughes K."/>
            <person name="Justo A."/>
            <person name="Karasinski D."/>
            <person name="Kautmanova I."/>
            <person name="Kiss B."/>
            <person name="Kocsube S."/>
            <person name="Kotiranta H."/>
            <person name="LaButti K.M."/>
            <person name="Lechner B.E."/>
            <person name="Liimatainen K."/>
            <person name="Lipzen A."/>
            <person name="Lukacs Z."/>
            <person name="Mihaltcheva S."/>
            <person name="Morgado L.N."/>
            <person name="Niskanen T."/>
            <person name="Noordeloos M.E."/>
            <person name="Ohm R.A."/>
            <person name="Ortiz-Santana B."/>
            <person name="Ovrebo C."/>
            <person name="Racz N."/>
            <person name="Riley R."/>
            <person name="Savchenko A."/>
            <person name="Shiryaev A."/>
            <person name="Soop K."/>
            <person name="Spirin V."/>
            <person name="Szebenyi C."/>
            <person name="Tomsovsky M."/>
            <person name="Tulloss R.E."/>
            <person name="Uehling J."/>
            <person name="Grigoriev I.V."/>
            <person name="Vagvolgyi C."/>
            <person name="Papp T."/>
            <person name="Martin F.M."/>
            <person name="Miettinen O."/>
            <person name="Hibbett D.S."/>
            <person name="Nagy L.G."/>
        </authorList>
    </citation>
    <scope>NUCLEOTIDE SEQUENCE [LARGE SCALE GENOMIC DNA]</scope>
    <source>
        <strain evidence="2 3">FP101781</strain>
    </source>
</reference>
<dbReference type="Proteomes" id="UP000298030">
    <property type="component" value="Unassembled WGS sequence"/>
</dbReference>
<evidence type="ECO:0000313" key="2">
    <source>
        <dbReference type="EMBL" id="TEB28384.1"/>
    </source>
</evidence>
<name>A0A4Y7T347_COPMI</name>
<organism evidence="2 3">
    <name type="scientific">Coprinellus micaceus</name>
    <name type="common">Glistening ink-cap mushroom</name>
    <name type="synonym">Coprinus micaceus</name>
    <dbReference type="NCBI Taxonomy" id="71717"/>
    <lineage>
        <taxon>Eukaryota</taxon>
        <taxon>Fungi</taxon>
        <taxon>Dikarya</taxon>
        <taxon>Basidiomycota</taxon>
        <taxon>Agaricomycotina</taxon>
        <taxon>Agaricomycetes</taxon>
        <taxon>Agaricomycetidae</taxon>
        <taxon>Agaricales</taxon>
        <taxon>Agaricineae</taxon>
        <taxon>Psathyrellaceae</taxon>
        <taxon>Coprinellus</taxon>
    </lineage>
</organism>
<gene>
    <name evidence="2" type="ORF">FA13DRAFT_806813</name>
</gene>
<keyword evidence="3" id="KW-1185">Reference proteome</keyword>